<proteinExistence type="predicted"/>
<feature type="region of interest" description="Disordered" evidence="1">
    <location>
        <begin position="1"/>
        <end position="38"/>
    </location>
</feature>
<dbReference type="Proteomes" id="UP001056035">
    <property type="component" value="Chromosome"/>
</dbReference>
<evidence type="ECO:0008006" key="4">
    <source>
        <dbReference type="Google" id="ProtNLM"/>
    </source>
</evidence>
<dbReference type="EMBL" id="CP098502">
    <property type="protein sequence ID" value="UTI63107.1"/>
    <property type="molecule type" value="Genomic_DNA"/>
</dbReference>
<evidence type="ECO:0000313" key="3">
    <source>
        <dbReference type="Proteomes" id="UP001056035"/>
    </source>
</evidence>
<evidence type="ECO:0000313" key="2">
    <source>
        <dbReference type="EMBL" id="UTI63107.1"/>
    </source>
</evidence>
<feature type="compositionally biased region" description="Acidic residues" evidence="1">
    <location>
        <begin position="1"/>
        <end position="10"/>
    </location>
</feature>
<sequence length="108" mass="12044">MSGSPLEDEFDSAKPPAEPDELREAGRDLPGPTRPDKISIWPVEQDRFGIDVLYHGATGFRRADQVQRQLSGFGVPAILRQEPDGGWIVRFGPVPRTQMLTVLNGFVW</sequence>
<gene>
    <name evidence="2" type="ORF">NBH00_17290</name>
</gene>
<name>A0ABY5DQN2_9ACTN</name>
<accession>A0ABY5DQN2</accession>
<reference evidence="2 3" key="1">
    <citation type="submission" date="2022-06" db="EMBL/GenBank/DDBJ databases">
        <title>Paraconexibacter antarcticus.</title>
        <authorList>
            <person name="Kim C.S."/>
        </authorList>
    </citation>
    <scope>NUCLEOTIDE SEQUENCE [LARGE SCALE GENOMIC DNA]</scope>
    <source>
        <strain evidence="2 3">02-257</strain>
    </source>
</reference>
<keyword evidence="3" id="KW-1185">Reference proteome</keyword>
<evidence type="ECO:0000256" key="1">
    <source>
        <dbReference type="SAM" id="MobiDB-lite"/>
    </source>
</evidence>
<organism evidence="2 3">
    <name type="scientific">Paraconexibacter antarcticus</name>
    <dbReference type="NCBI Taxonomy" id="2949664"/>
    <lineage>
        <taxon>Bacteria</taxon>
        <taxon>Bacillati</taxon>
        <taxon>Actinomycetota</taxon>
        <taxon>Thermoleophilia</taxon>
        <taxon>Solirubrobacterales</taxon>
        <taxon>Paraconexibacteraceae</taxon>
        <taxon>Paraconexibacter</taxon>
    </lineage>
</organism>
<protein>
    <recommendedName>
        <fullName evidence="4">SPOR domain-containing protein</fullName>
    </recommendedName>
</protein>
<dbReference type="RefSeq" id="WP_254569841.1">
    <property type="nucleotide sequence ID" value="NZ_CP098502.1"/>
</dbReference>